<sequence length="99" mass="10822">MFINPFLLNQIIIPNNCKNNDINLTLSTPITLNDPLKVDVFLKNGLSIGPCPQRPHFVLGFPEFGDRSRIIGNSSHNCPRTTAGSFDGTRIGGGRLCVL</sequence>
<proteinExistence type="predicted"/>
<dbReference type="AlphaFoldDB" id="A0A336K9F3"/>
<dbReference type="EMBL" id="UFQS01000097">
    <property type="protein sequence ID" value="SSW99393.1"/>
    <property type="molecule type" value="Genomic_DNA"/>
</dbReference>
<gene>
    <name evidence="1" type="primary">CSON015442</name>
</gene>
<evidence type="ECO:0000313" key="1">
    <source>
        <dbReference type="EMBL" id="SSW99393.1"/>
    </source>
</evidence>
<reference evidence="1" key="1">
    <citation type="submission" date="2018-04" db="EMBL/GenBank/DDBJ databases">
        <authorList>
            <person name="Go L.Y."/>
            <person name="Mitchell J.A."/>
        </authorList>
    </citation>
    <scope>NUCLEOTIDE SEQUENCE</scope>
    <source>
        <tissue evidence="1">Whole organism</tissue>
    </source>
</reference>
<organism evidence="1">
    <name type="scientific">Culicoides sonorensis</name>
    <name type="common">Biting midge</name>
    <dbReference type="NCBI Taxonomy" id="179676"/>
    <lineage>
        <taxon>Eukaryota</taxon>
        <taxon>Metazoa</taxon>
        <taxon>Ecdysozoa</taxon>
        <taxon>Arthropoda</taxon>
        <taxon>Hexapoda</taxon>
        <taxon>Insecta</taxon>
        <taxon>Pterygota</taxon>
        <taxon>Neoptera</taxon>
        <taxon>Endopterygota</taxon>
        <taxon>Diptera</taxon>
        <taxon>Nematocera</taxon>
        <taxon>Chironomoidea</taxon>
        <taxon>Ceratopogonidae</taxon>
        <taxon>Ceratopogoninae</taxon>
        <taxon>Culicoides</taxon>
        <taxon>Monoculicoides</taxon>
    </lineage>
</organism>
<evidence type="ECO:0000313" key="2">
    <source>
        <dbReference type="EMBL" id="SSX19773.1"/>
    </source>
</evidence>
<name>A0A336K9F3_CULSO</name>
<dbReference type="VEuPathDB" id="VectorBase:CSON015442"/>
<protein>
    <submittedName>
        <fullName evidence="1">CSON015442 protein</fullName>
    </submittedName>
</protein>
<reference evidence="2" key="2">
    <citation type="submission" date="2018-07" db="EMBL/GenBank/DDBJ databases">
        <authorList>
            <person name="Quirk P.G."/>
            <person name="Krulwich T.A."/>
        </authorList>
    </citation>
    <scope>NUCLEOTIDE SEQUENCE</scope>
</reference>
<accession>A0A336K9F3</accession>
<dbReference type="EMBL" id="UFQT01000097">
    <property type="protein sequence ID" value="SSX19773.1"/>
    <property type="molecule type" value="Genomic_DNA"/>
</dbReference>